<accession>A0A2J6T4Z4</accession>
<dbReference type="OrthoDB" id="3532599at2759"/>
<dbReference type="Proteomes" id="UP000235371">
    <property type="component" value="Unassembled WGS sequence"/>
</dbReference>
<dbReference type="GeneID" id="36591392"/>
<dbReference type="RefSeq" id="XP_024734989.1">
    <property type="nucleotide sequence ID" value="XM_024883315.1"/>
</dbReference>
<gene>
    <name evidence="1" type="ORF">K444DRAFT_631145</name>
</gene>
<evidence type="ECO:0000313" key="2">
    <source>
        <dbReference type="Proteomes" id="UP000235371"/>
    </source>
</evidence>
<sequence length="105" mass="11535">MVNPLDLIDIENYSPSHGLSQHDIGVIVGKAPPPAPMSSENTQYDSVLGATKPKKMAAVLETRPLSHLLPLILHFSSVLCPEWPIYVFMSPSVVDMLQNQQCLII</sequence>
<name>A0A2J6T4Z4_9HELO</name>
<reference evidence="1 2" key="1">
    <citation type="submission" date="2016-04" db="EMBL/GenBank/DDBJ databases">
        <title>A degradative enzymes factory behind the ericoid mycorrhizal symbiosis.</title>
        <authorList>
            <consortium name="DOE Joint Genome Institute"/>
            <person name="Martino E."/>
            <person name="Morin E."/>
            <person name="Grelet G."/>
            <person name="Kuo A."/>
            <person name="Kohler A."/>
            <person name="Daghino S."/>
            <person name="Barry K."/>
            <person name="Choi C."/>
            <person name="Cichocki N."/>
            <person name="Clum A."/>
            <person name="Copeland A."/>
            <person name="Hainaut M."/>
            <person name="Haridas S."/>
            <person name="Labutti K."/>
            <person name="Lindquist E."/>
            <person name="Lipzen A."/>
            <person name="Khouja H.-R."/>
            <person name="Murat C."/>
            <person name="Ohm R."/>
            <person name="Olson A."/>
            <person name="Spatafora J."/>
            <person name="Veneault-Fourrey C."/>
            <person name="Henrissat B."/>
            <person name="Grigoriev I."/>
            <person name="Martin F."/>
            <person name="Perotto S."/>
        </authorList>
    </citation>
    <scope>NUCLEOTIDE SEQUENCE [LARGE SCALE GENOMIC DNA]</scope>
    <source>
        <strain evidence="1 2">E</strain>
    </source>
</reference>
<evidence type="ECO:0000313" key="1">
    <source>
        <dbReference type="EMBL" id="PMD58085.1"/>
    </source>
</evidence>
<keyword evidence="2" id="KW-1185">Reference proteome</keyword>
<dbReference type="InParanoid" id="A0A2J6T4Z4"/>
<protein>
    <submittedName>
        <fullName evidence="1">Uncharacterized protein</fullName>
    </submittedName>
</protein>
<organism evidence="1 2">
    <name type="scientific">Hyaloscypha bicolor E</name>
    <dbReference type="NCBI Taxonomy" id="1095630"/>
    <lineage>
        <taxon>Eukaryota</taxon>
        <taxon>Fungi</taxon>
        <taxon>Dikarya</taxon>
        <taxon>Ascomycota</taxon>
        <taxon>Pezizomycotina</taxon>
        <taxon>Leotiomycetes</taxon>
        <taxon>Helotiales</taxon>
        <taxon>Hyaloscyphaceae</taxon>
        <taxon>Hyaloscypha</taxon>
        <taxon>Hyaloscypha bicolor</taxon>
    </lineage>
</organism>
<proteinExistence type="predicted"/>
<dbReference type="EMBL" id="KZ613828">
    <property type="protein sequence ID" value="PMD58085.1"/>
    <property type="molecule type" value="Genomic_DNA"/>
</dbReference>
<dbReference type="AlphaFoldDB" id="A0A2J6T4Z4"/>